<reference evidence="1" key="1">
    <citation type="submission" date="2022-07" db="EMBL/GenBank/DDBJ databases">
        <title>The genome of Lyophyllum shimeji provides insight into the initial evolution of ectomycorrhizal fungal genome.</title>
        <authorList>
            <person name="Kobayashi Y."/>
            <person name="Shibata T."/>
            <person name="Hirakawa H."/>
            <person name="Shigenobu S."/>
            <person name="Nishiyama T."/>
            <person name="Yamada A."/>
            <person name="Hasebe M."/>
            <person name="Kawaguchi M."/>
        </authorList>
    </citation>
    <scope>NUCLEOTIDE SEQUENCE</scope>
    <source>
        <strain evidence="1">AT787</strain>
    </source>
</reference>
<dbReference type="InterPro" id="IPR052925">
    <property type="entry name" value="Phage_Integrase-like_Recomb"/>
</dbReference>
<dbReference type="AlphaFoldDB" id="A0A9P3UV99"/>
<dbReference type="SUPFAM" id="SSF56349">
    <property type="entry name" value="DNA breaking-rejoining enzymes"/>
    <property type="match status" value="1"/>
</dbReference>
<dbReference type="EMBL" id="BRPK01000039">
    <property type="protein sequence ID" value="GLB45927.1"/>
    <property type="molecule type" value="Genomic_DNA"/>
</dbReference>
<dbReference type="PANTHER" id="PTHR34605:SF3">
    <property type="entry name" value="P CELL-TYPE AGGLUTINATION PROTEIN MAP4-LIKE-RELATED"/>
    <property type="match status" value="1"/>
</dbReference>
<dbReference type="GO" id="GO:0003677">
    <property type="term" value="F:DNA binding"/>
    <property type="evidence" value="ECO:0007669"/>
    <property type="project" value="InterPro"/>
</dbReference>
<comment type="caution">
    <text evidence="1">The sequence shown here is derived from an EMBL/GenBank/DDBJ whole genome shotgun (WGS) entry which is preliminary data.</text>
</comment>
<dbReference type="InterPro" id="IPR011010">
    <property type="entry name" value="DNA_brk_join_enz"/>
</dbReference>
<keyword evidence="2" id="KW-1185">Reference proteome</keyword>
<dbReference type="OrthoDB" id="3266428at2759"/>
<protein>
    <submittedName>
        <fullName evidence="1">Uncharacterized protein</fullName>
    </submittedName>
</protein>
<organism evidence="1 2">
    <name type="scientific">Lyophyllum shimeji</name>
    <name type="common">Hon-shimeji</name>
    <name type="synonym">Tricholoma shimeji</name>
    <dbReference type="NCBI Taxonomy" id="47721"/>
    <lineage>
        <taxon>Eukaryota</taxon>
        <taxon>Fungi</taxon>
        <taxon>Dikarya</taxon>
        <taxon>Basidiomycota</taxon>
        <taxon>Agaricomycotina</taxon>
        <taxon>Agaricomycetes</taxon>
        <taxon>Agaricomycetidae</taxon>
        <taxon>Agaricales</taxon>
        <taxon>Tricholomatineae</taxon>
        <taxon>Lyophyllaceae</taxon>
        <taxon>Lyophyllum</taxon>
    </lineage>
</organism>
<dbReference type="PANTHER" id="PTHR34605">
    <property type="entry name" value="PHAGE_INTEGRASE DOMAIN-CONTAINING PROTEIN"/>
    <property type="match status" value="1"/>
</dbReference>
<sequence>MIQVLSHCYGDYVEQHLTMELPRGATARMLFPDEGIPFQRQPRGPITMNHLRHLLFNLNLATPAHAAIWAAALTAFWGCRRLGELLLRSRSSFSPTRNVTRQAGFSHSIVNAHHVISFHLPWTKTTGIRGGECILTATNDSFCPVTAMLHHLSLNNITDPYAPLFAFRVDASWSPLTRDHFLRTTGDIYRSANLDMVLGHSYRIGGSSTYSRLVWRRSSS</sequence>
<proteinExistence type="predicted"/>
<name>A0A9P3UV99_LYOSH</name>
<dbReference type="Proteomes" id="UP001063166">
    <property type="component" value="Unassembled WGS sequence"/>
</dbReference>
<gene>
    <name evidence="1" type="ORF">LshimejAT787_3900030</name>
</gene>
<accession>A0A9P3UV99</accession>
<evidence type="ECO:0000313" key="1">
    <source>
        <dbReference type="EMBL" id="GLB45927.1"/>
    </source>
</evidence>
<evidence type="ECO:0000313" key="2">
    <source>
        <dbReference type="Proteomes" id="UP001063166"/>
    </source>
</evidence>